<keyword evidence="2" id="KW-1185">Reference proteome</keyword>
<dbReference type="AlphaFoldDB" id="A0AAV2FSH4"/>
<reference evidence="1 2" key="1">
    <citation type="submission" date="2024-04" db="EMBL/GenBank/DDBJ databases">
        <authorList>
            <person name="Fracassetti M."/>
        </authorList>
    </citation>
    <scope>NUCLEOTIDE SEQUENCE [LARGE SCALE GENOMIC DNA]</scope>
</reference>
<dbReference type="Proteomes" id="UP001497516">
    <property type="component" value="Chromosome 7"/>
</dbReference>
<sequence>MGEPCLRKKTELLRKIENFRDFEDQRKPLGDGCTYLIPEDGRVNAQSEIFTPKVTGGEGIVKAGGTTDIHWLVKTRLSWVGLTGFSAVIPARLGGMRENYSQFGNPISIGWMDFPIPIRALRNGRKRGSHLLLGNSDSFSIN</sequence>
<gene>
    <name evidence="1" type="ORF">LTRI10_LOCUS41343</name>
</gene>
<evidence type="ECO:0000313" key="1">
    <source>
        <dbReference type="EMBL" id="CAL1401276.1"/>
    </source>
</evidence>
<name>A0AAV2FSH4_9ROSI</name>
<organism evidence="1 2">
    <name type="scientific">Linum trigynum</name>
    <dbReference type="NCBI Taxonomy" id="586398"/>
    <lineage>
        <taxon>Eukaryota</taxon>
        <taxon>Viridiplantae</taxon>
        <taxon>Streptophyta</taxon>
        <taxon>Embryophyta</taxon>
        <taxon>Tracheophyta</taxon>
        <taxon>Spermatophyta</taxon>
        <taxon>Magnoliopsida</taxon>
        <taxon>eudicotyledons</taxon>
        <taxon>Gunneridae</taxon>
        <taxon>Pentapetalae</taxon>
        <taxon>rosids</taxon>
        <taxon>fabids</taxon>
        <taxon>Malpighiales</taxon>
        <taxon>Linaceae</taxon>
        <taxon>Linum</taxon>
    </lineage>
</organism>
<accession>A0AAV2FSH4</accession>
<protein>
    <submittedName>
        <fullName evidence="1">Uncharacterized protein</fullName>
    </submittedName>
</protein>
<proteinExistence type="predicted"/>
<evidence type="ECO:0000313" key="2">
    <source>
        <dbReference type="Proteomes" id="UP001497516"/>
    </source>
</evidence>
<dbReference type="EMBL" id="OZ034820">
    <property type="protein sequence ID" value="CAL1401276.1"/>
    <property type="molecule type" value="Genomic_DNA"/>
</dbReference>